<feature type="region of interest" description="Disordered" evidence="9">
    <location>
        <begin position="532"/>
        <end position="592"/>
    </location>
</feature>
<keyword evidence="5 8" id="KW-0808">Transferase</keyword>
<dbReference type="eggNOG" id="KOG1098">
    <property type="taxonomic scope" value="Eukaryota"/>
</dbReference>
<dbReference type="InterPro" id="IPR024576">
    <property type="entry name" value="rRNA_MeTfrase_Spb1_DUF3381"/>
</dbReference>
<evidence type="ECO:0000313" key="13">
    <source>
        <dbReference type="EMBL" id="KND02374.1"/>
    </source>
</evidence>
<dbReference type="VEuPathDB" id="FungiDB:SPPG_02844"/>
<feature type="region of interest" description="Disordered" evidence="9">
    <location>
        <begin position="344"/>
        <end position="368"/>
    </location>
</feature>
<dbReference type="HAMAP" id="MF_01547">
    <property type="entry name" value="RNA_methyltr_E"/>
    <property type="match status" value="1"/>
</dbReference>
<dbReference type="GO" id="GO:0016435">
    <property type="term" value="F:rRNA (guanine) methyltransferase activity"/>
    <property type="evidence" value="ECO:0007669"/>
    <property type="project" value="EnsemblFungi"/>
</dbReference>
<evidence type="ECO:0000313" key="14">
    <source>
        <dbReference type="Proteomes" id="UP000053201"/>
    </source>
</evidence>
<keyword evidence="2 8" id="KW-0690">Ribosome biogenesis</keyword>
<keyword evidence="14" id="KW-1185">Reference proteome</keyword>
<protein>
    <submittedName>
        <fullName evidence="13">23S rRNA (Uridine(2552)-2'-O-)-methyltransferase</fullName>
    </submittedName>
</protein>
<feature type="active site" description="Proton acceptor" evidence="8">
    <location>
        <position position="157"/>
    </location>
</feature>
<dbReference type="EMBL" id="KQ257453">
    <property type="protein sequence ID" value="KND02374.1"/>
    <property type="molecule type" value="Genomic_DNA"/>
</dbReference>
<dbReference type="GO" id="GO:0000463">
    <property type="term" value="P:maturation of LSU-rRNA from tricistronic rRNA transcript (SSU-rRNA, 5.8S rRNA, LSU-rRNA)"/>
    <property type="evidence" value="ECO:0007669"/>
    <property type="project" value="EnsemblFungi"/>
</dbReference>
<dbReference type="InParanoid" id="A0A0L0HNH5"/>
<feature type="region of interest" description="Disordered" evidence="9">
    <location>
        <begin position="443"/>
        <end position="492"/>
    </location>
</feature>
<evidence type="ECO:0000256" key="3">
    <source>
        <dbReference type="ARBA" id="ARBA00022552"/>
    </source>
</evidence>
<feature type="binding site" evidence="8">
    <location>
        <position position="58"/>
    </location>
    <ligand>
        <name>S-adenosyl-L-methionine</name>
        <dbReference type="ChEBI" id="CHEBI:59789"/>
    </ligand>
</feature>
<feature type="binding site" evidence="8">
    <location>
        <position position="117"/>
    </location>
    <ligand>
        <name>S-adenosyl-L-methionine</name>
        <dbReference type="ChEBI" id="CHEBI:59789"/>
    </ligand>
</feature>
<feature type="region of interest" description="Disordered" evidence="9">
    <location>
        <begin position="835"/>
        <end position="880"/>
    </location>
</feature>
<evidence type="ECO:0000259" key="11">
    <source>
        <dbReference type="Pfam" id="PF07780"/>
    </source>
</evidence>
<dbReference type="Proteomes" id="UP000053201">
    <property type="component" value="Unassembled WGS sequence"/>
</dbReference>
<dbReference type="HAMAP" id="MF_03163">
    <property type="entry name" value="RNA_methyltr_E_SPB1"/>
    <property type="match status" value="1"/>
</dbReference>
<dbReference type="Pfam" id="PF11861">
    <property type="entry name" value="DUF3381"/>
    <property type="match status" value="1"/>
</dbReference>
<dbReference type="GO" id="GO:0008650">
    <property type="term" value="F:rRNA (uridine-2'-O-)-methyltransferase activity"/>
    <property type="evidence" value="ECO:0007669"/>
    <property type="project" value="EnsemblFungi"/>
</dbReference>
<feature type="binding site" evidence="8">
    <location>
        <position position="56"/>
    </location>
    <ligand>
        <name>S-adenosyl-L-methionine</name>
        <dbReference type="ChEBI" id="CHEBI:59789"/>
    </ligand>
</feature>
<feature type="compositionally biased region" description="Basic residues" evidence="9">
    <location>
        <begin position="841"/>
        <end position="852"/>
    </location>
</feature>
<gene>
    <name evidence="13" type="ORF">SPPG_02844</name>
</gene>
<feature type="compositionally biased region" description="Basic and acidic residues" evidence="9">
    <location>
        <begin position="344"/>
        <end position="356"/>
    </location>
</feature>
<evidence type="ECO:0000259" key="10">
    <source>
        <dbReference type="Pfam" id="PF01728"/>
    </source>
</evidence>
<dbReference type="STRING" id="645134.A0A0L0HNH5"/>
<dbReference type="Gene3D" id="3.40.50.150">
    <property type="entry name" value="Vaccinia Virus protein VP39"/>
    <property type="match status" value="1"/>
</dbReference>
<evidence type="ECO:0000256" key="9">
    <source>
        <dbReference type="SAM" id="MobiDB-lite"/>
    </source>
</evidence>
<dbReference type="InterPro" id="IPR012920">
    <property type="entry name" value="rRNA_MeTfrase_SPB1-like_C"/>
</dbReference>
<dbReference type="GO" id="GO:0000466">
    <property type="term" value="P:maturation of 5.8S rRNA from tricistronic rRNA transcript (SSU-rRNA, 5.8S rRNA, LSU-rRNA)"/>
    <property type="evidence" value="ECO:0007669"/>
    <property type="project" value="EnsemblFungi"/>
</dbReference>
<feature type="compositionally biased region" description="Basic and acidic residues" evidence="9">
    <location>
        <begin position="853"/>
        <end position="872"/>
    </location>
</feature>
<evidence type="ECO:0000256" key="7">
    <source>
        <dbReference type="ARBA" id="ARBA00023242"/>
    </source>
</evidence>
<dbReference type="OMA" id="QRKDKYY"/>
<evidence type="ECO:0000256" key="1">
    <source>
        <dbReference type="ARBA" id="ARBA00004604"/>
    </source>
</evidence>
<organism evidence="13 14">
    <name type="scientific">Spizellomyces punctatus (strain DAOM BR117)</name>
    <dbReference type="NCBI Taxonomy" id="645134"/>
    <lineage>
        <taxon>Eukaryota</taxon>
        <taxon>Fungi</taxon>
        <taxon>Fungi incertae sedis</taxon>
        <taxon>Chytridiomycota</taxon>
        <taxon>Chytridiomycota incertae sedis</taxon>
        <taxon>Chytridiomycetes</taxon>
        <taxon>Spizellomycetales</taxon>
        <taxon>Spizellomycetaceae</taxon>
        <taxon>Spizellomyces</taxon>
    </lineage>
</organism>
<reference evidence="13 14" key="1">
    <citation type="submission" date="2009-08" db="EMBL/GenBank/DDBJ databases">
        <title>The Genome Sequence of Spizellomyces punctatus strain DAOM BR117.</title>
        <authorList>
            <consortium name="The Broad Institute Genome Sequencing Platform"/>
            <person name="Russ C."/>
            <person name="Cuomo C."/>
            <person name="Shea T."/>
            <person name="Young S.K."/>
            <person name="Zeng Q."/>
            <person name="Koehrsen M."/>
            <person name="Haas B."/>
            <person name="Borodovsky M."/>
            <person name="Guigo R."/>
            <person name="Alvarado L."/>
            <person name="Berlin A."/>
            <person name="Bochicchio J."/>
            <person name="Borenstein D."/>
            <person name="Chapman S."/>
            <person name="Chen Z."/>
            <person name="Engels R."/>
            <person name="Freedman E."/>
            <person name="Gellesch M."/>
            <person name="Goldberg J."/>
            <person name="Griggs A."/>
            <person name="Gujja S."/>
            <person name="Heiman D."/>
            <person name="Hepburn T."/>
            <person name="Howarth C."/>
            <person name="Jen D."/>
            <person name="Larson L."/>
            <person name="Lewis B."/>
            <person name="Mehta T."/>
            <person name="Park D."/>
            <person name="Pearson M."/>
            <person name="Roberts A."/>
            <person name="Saif S."/>
            <person name="Shenoy N."/>
            <person name="Sisk P."/>
            <person name="Stolte C."/>
            <person name="Sykes S."/>
            <person name="Thomson T."/>
            <person name="Walk T."/>
            <person name="White J."/>
            <person name="Yandava C."/>
            <person name="Burger G."/>
            <person name="Gray M.W."/>
            <person name="Holland P.W.H."/>
            <person name="King N."/>
            <person name="Lang F.B.F."/>
            <person name="Roger A.J."/>
            <person name="Ruiz-Trillo I."/>
            <person name="Lander E."/>
            <person name="Nusbaum C."/>
        </authorList>
    </citation>
    <scope>NUCLEOTIDE SEQUENCE [LARGE SCALE GENOMIC DNA]</scope>
    <source>
        <strain evidence="13 14">DAOM BR117</strain>
    </source>
</reference>
<dbReference type="InterPro" id="IPR015507">
    <property type="entry name" value="rRNA-MeTfrase_E"/>
</dbReference>
<keyword evidence="4 8" id="KW-0489">Methyltransferase</keyword>
<keyword evidence="3 8" id="KW-0698">rRNA processing</keyword>
<keyword evidence="6 8" id="KW-0949">S-adenosyl-L-methionine</keyword>
<name>A0A0L0HNH5_SPIPD</name>
<evidence type="ECO:0000256" key="4">
    <source>
        <dbReference type="ARBA" id="ARBA00022603"/>
    </source>
</evidence>
<dbReference type="OrthoDB" id="1287559at2759"/>
<proteinExistence type="inferred from homology"/>
<dbReference type="Pfam" id="PF01728">
    <property type="entry name" value="FtsJ"/>
    <property type="match status" value="1"/>
</dbReference>
<dbReference type="InterPro" id="IPR050082">
    <property type="entry name" value="RNA_methyltr_RlmE"/>
</dbReference>
<dbReference type="GO" id="GO:0030687">
    <property type="term" value="C:preribosome, large subunit precursor"/>
    <property type="evidence" value="ECO:0007669"/>
    <property type="project" value="EnsemblFungi"/>
</dbReference>
<feature type="binding site" evidence="8">
    <location>
        <position position="92"/>
    </location>
    <ligand>
        <name>S-adenosyl-L-methionine</name>
        <dbReference type="ChEBI" id="CHEBI:59789"/>
    </ligand>
</feature>
<feature type="domain" description="DUF3381" evidence="12">
    <location>
        <begin position="247"/>
        <end position="394"/>
    </location>
</feature>
<sequence length="880" mass="99812">MGVKKKYAKGRLDKYYHMAKEQGYRARSAFKLIQLNKKYNFLERSKCLVDLCAAPGGWLQVAAKYMPKPNIIIGLDLAAIKPIPGVITHVEDITTQKCRMTLKRELKTWKADVFLHDGAPNVGTSWLQDAFTQSELVLASLKLATEFLMAGGCFVTKVFRSKDYNKLIWVFNQFFDKVEATKPASSRNVSAEIFVVCREFKAPKKVDPRLLDPKYVFKEVDDVPEEEMDDKKRKERQGAMLNDLFHPEKRRRHRSGYADGDYTLHVASSISDFVRGPDFLGVLTQSNALRFDQDDFGKTLAEHPLTTKELKMCCEDLKVLGKKDFKDLLKWRESIRLDLGLEKKKEERKADTGDKEENGEEDLLESLDAEAKSVAATRKRALRKARERKAKQLIKMRLGMGTPDEIGLEASEAGGMGLGDGHDEGLFRLNGLSTDGVKNAKPIVTDTQKEAVLSSDDEEADEDNEANDDDDETFDTDDEIEQKINNLESEIDGLYEQFRERRLERDPSAKVKKQKEGAQAFEEWYGIEFDKKRKRQVGDVDGDASDDSSDDSEDDSELDEEATGVSGGKKRKAGSEMDNGNVEEEDVNGAIDTGKLSKRAKVFFDNPLFKTLEQPNGKPVKGKESKQKDGLFAQELASTWSDDSSDEDDIPTRRTKSKGRKDDDDENDIEKKGFEVVPLGLDEKDGPNDDFAITTAEAYTLAQRMIRKSDKRDLIDEGFNRYAFNDPDGVPSWFVEEESRHNKPTLPVTKEAVQIIRQRMRALDARPIKKVAEAKFRKQMRTARRLEKMQKKAANVMEDEGGEMTEKAKLTQVSKMMKKAKAKQEKKKVSVVVAKGINRANKGRPKGVKGRYKMVDPRMKKEVRAQKRLAEKGKKKRRKT</sequence>
<feature type="domain" description="Ribosomal RNA methyltransferase FtsJ" evidence="10">
    <location>
        <begin position="24"/>
        <end position="200"/>
    </location>
</feature>
<feature type="compositionally biased region" description="Acidic residues" evidence="9">
    <location>
        <begin position="357"/>
        <end position="368"/>
    </location>
</feature>
<dbReference type="AlphaFoldDB" id="A0A0L0HNH5"/>
<dbReference type="InterPro" id="IPR029063">
    <property type="entry name" value="SAM-dependent_MTases_sf"/>
</dbReference>
<dbReference type="Pfam" id="PF07780">
    <property type="entry name" value="Spb1_C"/>
    <property type="match status" value="1"/>
</dbReference>
<evidence type="ECO:0000259" key="12">
    <source>
        <dbReference type="Pfam" id="PF11861"/>
    </source>
</evidence>
<dbReference type="GeneID" id="27686403"/>
<dbReference type="InterPro" id="IPR002877">
    <property type="entry name" value="RNA_MeTrfase_FtsJ_dom"/>
</dbReference>
<feature type="compositionally biased region" description="Acidic residues" evidence="9">
    <location>
        <begin position="540"/>
        <end position="562"/>
    </location>
</feature>
<dbReference type="FunFam" id="3.40.50.150:FF:000004">
    <property type="entry name" value="AdoMet-dependent rRNA methyltransferase SPB1"/>
    <property type="match status" value="1"/>
</dbReference>
<dbReference type="PANTHER" id="PTHR10920">
    <property type="entry name" value="RIBOSOMAL RNA METHYLTRANSFERASE"/>
    <property type="match status" value="1"/>
</dbReference>
<evidence type="ECO:0000256" key="5">
    <source>
        <dbReference type="ARBA" id="ARBA00022679"/>
    </source>
</evidence>
<keyword evidence="7 8" id="KW-0539">Nucleus</keyword>
<dbReference type="FunCoup" id="A0A0L0HNH5">
    <property type="interactions" value="621"/>
</dbReference>
<feature type="region of interest" description="Disordered" evidence="9">
    <location>
        <begin position="607"/>
        <end position="689"/>
    </location>
</feature>
<comment type="subcellular location">
    <subcellularLocation>
        <location evidence="1 8">Nucleus</location>
        <location evidence="1 8">Nucleolus</location>
    </subcellularLocation>
</comment>
<dbReference type="InterPro" id="IPR028589">
    <property type="entry name" value="SPB1-like"/>
</dbReference>
<dbReference type="PANTHER" id="PTHR10920:SF13">
    <property type="entry name" value="PRE-RRNA 2'-O-RIBOSE RNA METHYLTRANSFERASE FTSJ3"/>
    <property type="match status" value="1"/>
</dbReference>
<evidence type="ECO:0000256" key="6">
    <source>
        <dbReference type="ARBA" id="ARBA00022691"/>
    </source>
</evidence>
<evidence type="ECO:0000256" key="8">
    <source>
        <dbReference type="HAMAP-Rule" id="MF_03163"/>
    </source>
</evidence>
<feature type="binding site" evidence="8">
    <location>
        <position position="76"/>
    </location>
    <ligand>
        <name>S-adenosyl-L-methionine</name>
        <dbReference type="ChEBI" id="CHEBI:59789"/>
    </ligand>
</feature>
<evidence type="ECO:0000256" key="2">
    <source>
        <dbReference type="ARBA" id="ARBA00022517"/>
    </source>
</evidence>
<dbReference type="RefSeq" id="XP_016610413.1">
    <property type="nucleotide sequence ID" value="XM_016751131.1"/>
</dbReference>
<accession>A0A0L0HNH5</accession>
<feature type="domain" description="Ribosomal RNA methyltransferase SPB1-like C-terminal" evidence="11">
    <location>
        <begin position="645"/>
        <end position="870"/>
    </location>
</feature>
<comment type="similarity">
    <text evidence="8">Belongs to the class I-like SAM-binding methyltransferase superfamily. RNA methyltransferase RlmE family. SPB1 subfamily.</text>
</comment>
<dbReference type="GO" id="GO:0005730">
    <property type="term" value="C:nucleolus"/>
    <property type="evidence" value="ECO:0007669"/>
    <property type="project" value="UniProtKB-SubCell"/>
</dbReference>
<dbReference type="SUPFAM" id="SSF53335">
    <property type="entry name" value="S-adenosyl-L-methionine-dependent methyltransferases"/>
    <property type="match status" value="1"/>
</dbReference>
<feature type="compositionally biased region" description="Acidic residues" evidence="9">
    <location>
        <begin position="455"/>
        <end position="480"/>
    </location>
</feature>